<dbReference type="KEGG" id="sil:SPO0749"/>
<dbReference type="AlphaFoldDB" id="Q5LVF3"/>
<dbReference type="Proteomes" id="UP000001023">
    <property type="component" value="Chromosome"/>
</dbReference>
<evidence type="ECO:0000313" key="2">
    <source>
        <dbReference type="Proteomes" id="UP000001023"/>
    </source>
</evidence>
<dbReference type="PaxDb" id="246200-SPO0749"/>
<dbReference type="eggNOG" id="ENOG5033JAF">
    <property type="taxonomic scope" value="Bacteria"/>
</dbReference>
<dbReference type="HOGENOM" id="CLU_1433511_0_0_5"/>
<reference evidence="1 2" key="1">
    <citation type="journal article" date="2004" name="Nature">
        <title>Genome sequence of Silicibacter pomeroyi reveals adaptations to the marine environment.</title>
        <authorList>
            <person name="Moran M.A."/>
            <person name="Buchan A."/>
            <person name="Gonzalez J.M."/>
            <person name="Heidelberg J.F."/>
            <person name="Whitman W.B."/>
            <person name="Kiene R.P."/>
            <person name="Henriksen J.R."/>
            <person name="King G.M."/>
            <person name="Belas R."/>
            <person name="Fuqua C."/>
            <person name="Brinkac L."/>
            <person name="Lewis M."/>
            <person name="Johri S."/>
            <person name="Weaver B."/>
            <person name="Pai G."/>
            <person name="Eisen J.A."/>
            <person name="Rahe E."/>
            <person name="Sheldon W.M."/>
            <person name="Ye W."/>
            <person name="Miller T.R."/>
            <person name="Carlton J."/>
            <person name="Rasko D.A."/>
            <person name="Paulsen I.T."/>
            <person name="Ren Q."/>
            <person name="Daugherty S.C."/>
            <person name="Deboy R.T."/>
            <person name="Dodson R.J."/>
            <person name="Durkin A.S."/>
            <person name="Madupu R."/>
            <person name="Nelson W.C."/>
            <person name="Sullivan S.A."/>
            <person name="Rosovitz M.J."/>
            <person name="Haft D.H."/>
            <person name="Selengut J."/>
            <person name="Ward N."/>
        </authorList>
    </citation>
    <scope>NUCLEOTIDE SEQUENCE [LARGE SCALE GENOMIC DNA]</scope>
    <source>
        <strain evidence="2">ATCC 700808 / DSM 15171 / DSS-3</strain>
    </source>
</reference>
<dbReference type="EMBL" id="CP000031">
    <property type="protein sequence ID" value="AAV94054.1"/>
    <property type="molecule type" value="Genomic_DNA"/>
</dbReference>
<reference evidence="1 2" key="2">
    <citation type="journal article" date="2014" name="Stand. Genomic Sci.">
        <title>An updated genome annotation for the model marine bacterium Ruegeria pomeroyi DSS-3.</title>
        <authorList>
            <person name="Rivers A.R."/>
            <person name="Smith C.B."/>
            <person name="Moran M.A."/>
        </authorList>
    </citation>
    <scope>GENOME REANNOTATION</scope>
    <source>
        <strain evidence="2">ATCC 700808 / DSM 15171 / DSS-3</strain>
    </source>
</reference>
<keyword evidence="2" id="KW-1185">Reference proteome</keyword>
<accession>Q5LVF3</accession>
<evidence type="ECO:0000313" key="1">
    <source>
        <dbReference type="EMBL" id="AAV94054.1"/>
    </source>
</evidence>
<sequence>MRWTHGPFTSVPYSNLCRITRHTSFWRNKTMANSIKFLRTFAEWGDQVRPFERSDDVLRILQDLTNDFGQTFGAYVGGKFTSVWLHEGDAPGSKEDLDLIFVNQSDGFLDIVLRREGVPADGGFLSPSASVQVLDEIVDGLRVIVGTDEAGNKTRYEAIGGQYNAVGPAATLAVTNPARARKRRVRTSA</sequence>
<protein>
    <submittedName>
        <fullName evidence="1">Uncharacterized protein</fullName>
    </submittedName>
</protein>
<organism evidence="1 2">
    <name type="scientific">Ruegeria pomeroyi (strain ATCC 700808 / DSM 15171 / DSS-3)</name>
    <name type="common">Silicibacter pomeroyi</name>
    <dbReference type="NCBI Taxonomy" id="246200"/>
    <lineage>
        <taxon>Bacteria</taxon>
        <taxon>Pseudomonadati</taxon>
        <taxon>Pseudomonadota</taxon>
        <taxon>Alphaproteobacteria</taxon>
        <taxon>Rhodobacterales</taxon>
        <taxon>Roseobacteraceae</taxon>
        <taxon>Ruegeria</taxon>
    </lineage>
</organism>
<name>Q5LVF3_RUEPO</name>
<proteinExistence type="predicted"/>
<gene>
    <name evidence="1" type="ordered locus">SPO0749</name>
</gene>